<dbReference type="Pfam" id="PF26079">
    <property type="entry name" value="Baseplate_J_C"/>
    <property type="match status" value="1"/>
</dbReference>
<feature type="domain" description="Baseplate J-like central" evidence="3">
    <location>
        <begin position="187"/>
        <end position="270"/>
    </location>
</feature>
<dbReference type="InterPro" id="IPR006949">
    <property type="entry name" value="Barrel_Baseplate_J-like"/>
</dbReference>
<gene>
    <name evidence="5" type="ORF">C4N19_06445</name>
</gene>
<dbReference type="Pfam" id="PF26078">
    <property type="entry name" value="Baseplate_J_M"/>
    <property type="match status" value="1"/>
</dbReference>
<dbReference type="PANTHER" id="PTHR37829">
    <property type="entry name" value="PHAGE-LIKE ELEMENT PBSX PROTEIN XKDT"/>
    <property type="match status" value="1"/>
</dbReference>
<feature type="domain" description="Baseplate J-like C-terminal" evidence="4">
    <location>
        <begin position="277"/>
        <end position="361"/>
    </location>
</feature>
<organism evidence="5 6">
    <name type="scientific">Fusobacterium mortiferum ATCC 9817</name>
    <dbReference type="NCBI Taxonomy" id="469616"/>
    <lineage>
        <taxon>Bacteria</taxon>
        <taxon>Fusobacteriati</taxon>
        <taxon>Fusobacteriota</taxon>
        <taxon>Fusobacteriia</taxon>
        <taxon>Fusobacteriales</taxon>
        <taxon>Fusobacteriaceae</taxon>
        <taxon>Fusobacterium</taxon>
    </lineage>
</organism>
<dbReference type="GeneID" id="62763157"/>
<dbReference type="InterPro" id="IPR058531">
    <property type="entry name" value="Baseplate_J_M"/>
</dbReference>
<dbReference type="InterPro" id="IPR058530">
    <property type="entry name" value="Baseplate_J-like_C"/>
</dbReference>
<protein>
    <submittedName>
        <fullName evidence="5">Baseplate J protein</fullName>
    </submittedName>
</protein>
<dbReference type="Pfam" id="PF04865">
    <property type="entry name" value="Baseplate_J"/>
    <property type="match status" value="1"/>
</dbReference>
<dbReference type="InterPro" id="IPR052399">
    <property type="entry name" value="Phage_Baseplate_Assmbl_Protein"/>
</dbReference>
<proteinExistence type="inferred from homology"/>
<sequence>MSSYYTAKSADEILEEMLNNIPDDYIKSVGTFTHDLIKTYALEGAELEKKLSDIWDFFDIHRLTGEELDKRVFQLQGLTRKPATYSIGELTVNGTGTITKGDIFETINGVQFKSLETKSIVNTGIIKIQAVIPGDISNVGAKTITQMPVTIQGIKSCNNEKATYDGFNAETDESLLSRYDIKVQMPATSGNVYHYMQWAREVAGVGDSKIFPLWNGKNTVKTVIINDLKQVASSELVKKVQEYIDPKGEDESTWGCGYGEAPIGAYCTVISASAKTINIEVTLTKEEGVNSEVLSERIKQSLTSFLQSIAFKKNYVSYSLISNSILETPGVIEWSSLTLNNGTSNIQIGDEEVAILGEVTIHEN</sequence>
<dbReference type="PANTHER" id="PTHR37829:SF3">
    <property type="entry name" value="PROTEIN JAYE-RELATED"/>
    <property type="match status" value="1"/>
</dbReference>
<accession>A0ABN5J9G4</accession>
<evidence type="ECO:0000313" key="5">
    <source>
        <dbReference type="EMBL" id="AVQ18748.1"/>
    </source>
</evidence>
<keyword evidence="6" id="KW-1185">Reference proteome</keyword>
<feature type="domain" description="Baseplate protein J-like barrel" evidence="2">
    <location>
        <begin position="91"/>
        <end position="166"/>
    </location>
</feature>
<evidence type="ECO:0000256" key="1">
    <source>
        <dbReference type="ARBA" id="ARBA00038087"/>
    </source>
</evidence>
<evidence type="ECO:0000259" key="4">
    <source>
        <dbReference type="Pfam" id="PF26079"/>
    </source>
</evidence>
<dbReference type="RefSeq" id="WP_005884209.1">
    <property type="nucleotide sequence ID" value="NZ_CP028102.1"/>
</dbReference>
<dbReference type="Proteomes" id="UP000240258">
    <property type="component" value="Chromosome"/>
</dbReference>
<evidence type="ECO:0000259" key="3">
    <source>
        <dbReference type="Pfam" id="PF26078"/>
    </source>
</evidence>
<name>A0ABN5J9G4_FUSMR</name>
<comment type="similarity">
    <text evidence="1">Belongs to the Mu gp47/PBSX XkdT family.</text>
</comment>
<evidence type="ECO:0000313" key="6">
    <source>
        <dbReference type="Proteomes" id="UP000240258"/>
    </source>
</evidence>
<reference evidence="6" key="1">
    <citation type="journal article" date="2018" name="MSphere">
        <title>Fusobacterium Genomics Using MinION and Illumina Sequencing Enables Genome Completion and Correction.</title>
        <authorList>
            <person name="Todd S.M."/>
            <person name="Settlage R.E."/>
            <person name="Lahmers K.K."/>
            <person name="Slade D.J."/>
        </authorList>
    </citation>
    <scope>NUCLEOTIDE SEQUENCE [LARGE SCALE GENOMIC DNA]</scope>
    <source>
        <strain evidence="6">ATCC 9817</strain>
    </source>
</reference>
<evidence type="ECO:0000259" key="2">
    <source>
        <dbReference type="Pfam" id="PF04865"/>
    </source>
</evidence>
<dbReference type="EMBL" id="CP028102">
    <property type="protein sequence ID" value="AVQ18748.1"/>
    <property type="molecule type" value="Genomic_DNA"/>
</dbReference>